<reference evidence="2" key="1">
    <citation type="submission" date="2025-08" db="UniProtKB">
        <authorList>
            <consortium name="RefSeq"/>
        </authorList>
    </citation>
    <scope>IDENTIFICATION</scope>
    <source>
        <tissue evidence="2">Total insect</tissue>
    </source>
</reference>
<accession>A0A6P8Z1F4</accession>
<dbReference type="AlphaFoldDB" id="A0A6P8Z1F4"/>
<evidence type="ECO:0000313" key="1">
    <source>
        <dbReference type="Proteomes" id="UP000515158"/>
    </source>
</evidence>
<organism evidence="2">
    <name type="scientific">Thrips palmi</name>
    <name type="common">Melon thrips</name>
    <dbReference type="NCBI Taxonomy" id="161013"/>
    <lineage>
        <taxon>Eukaryota</taxon>
        <taxon>Metazoa</taxon>
        <taxon>Ecdysozoa</taxon>
        <taxon>Arthropoda</taxon>
        <taxon>Hexapoda</taxon>
        <taxon>Insecta</taxon>
        <taxon>Pterygota</taxon>
        <taxon>Neoptera</taxon>
        <taxon>Paraneoptera</taxon>
        <taxon>Thysanoptera</taxon>
        <taxon>Terebrantia</taxon>
        <taxon>Thripoidea</taxon>
        <taxon>Thripidae</taxon>
        <taxon>Thrips</taxon>
    </lineage>
</organism>
<dbReference type="RefSeq" id="XP_034240412.1">
    <property type="nucleotide sequence ID" value="XM_034384521.1"/>
</dbReference>
<dbReference type="GeneID" id="117644858"/>
<sequence>MLRKPLLIQRAAHGEVGNGFLITDARSGRPQENITSQLQAPVMPITSRISNSQPRLQTQISIFQKPVRRQPLPLGRLNFMSSLDLGLPTTEAKVGVSASLASMTASHPSASAFASWVPPAVPAPPSKLPDLSAVSGKKGNPTSQLDLGLPTTEAKVGVSASLASMTASHPSASAFASWVPPAVPAPPSKLPDLSAVSGKKGNPASQLDLGLPTTEAKVPLPGVKQENLVTAEIGCQTLPFSCLACGHVVDYISKKYKELDIQRLAAAMTKPQWDFISKKSNDDLIRKLLTGNFEFESVYITPSMEVVPPSTELRGALQKKGSWPFYFAKGMRPLDKKTLSHLRGLMTSHNSFTVLFYLLTYVGVIMYPEGCYITFTDEVYSKLGKLFPLPESYTGSVQTTTGPKTFICPLCEKVVMGRNAKQHLVTLMCNKSSPIDAEQRRNLAHAITAQNLFLIKNEHLDRLNAHLKKQDRTFLRGLLMLLGGQILDKEFKPMHLNDCV</sequence>
<protein>
    <submittedName>
        <fullName evidence="2">Uncharacterized protein LOC117644858</fullName>
    </submittedName>
</protein>
<dbReference type="Proteomes" id="UP000515158">
    <property type="component" value="Unplaced"/>
</dbReference>
<dbReference type="InParanoid" id="A0A6P8Z1F4"/>
<keyword evidence="1" id="KW-1185">Reference proteome</keyword>
<name>A0A6P8Z1F4_THRPL</name>
<proteinExistence type="predicted"/>
<evidence type="ECO:0000313" key="2">
    <source>
        <dbReference type="RefSeq" id="XP_034240412.1"/>
    </source>
</evidence>
<dbReference type="KEGG" id="tpal:117644858"/>
<gene>
    <name evidence="2" type="primary">LOC117644858</name>
</gene>